<feature type="compositionally biased region" description="Low complexity" evidence="1">
    <location>
        <begin position="112"/>
        <end position="122"/>
    </location>
</feature>
<accession>A0A2S6AQG3</accession>
<reference evidence="3 4" key="1">
    <citation type="submission" date="2018-02" db="EMBL/GenBank/DDBJ databases">
        <title>8 Nocardia nova and 1 Nocardia cyriacigeorgica strain used for evolution to TMP-SMX.</title>
        <authorList>
            <person name="Mehta H."/>
            <person name="Weng J."/>
            <person name="Shamoo Y."/>
        </authorList>
    </citation>
    <scope>NUCLEOTIDE SEQUENCE [LARGE SCALE GENOMIC DNA]</scope>
    <source>
        <strain evidence="3 4">MDA3139</strain>
    </source>
</reference>
<name>A0A2S6AQG3_9NOCA</name>
<feature type="region of interest" description="Disordered" evidence="1">
    <location>
        <begin position="97"/>
        <end position="122"/>
    </location>
</feature>
<gene>
    <name evidence="3" type="ORF">C5E45_14985</name>
</gene>
<evidence type="ECO:0000256" key="1">
    <source>
        <dbReference type="SAM" id="MobiDB-lite"/>
    </source>
</evidence>
<evidence type="ECO:0000256" key="2">
    <source>
        <dbReference type="SAM" id="SignalP"/>
    </source>
</evidence>
<feature type="chain" id="PRO_5015416519" evidence="2">
    <location>
        <begin position="28"/>
        <end position="274"/>
    </location>
</feature>
<proteinExistence type="predicted"/>
<sequence>MKLTTQSATVTALLAAAVVAATGVAHADSTAAATPPPDRMHTVLAPGVAFDDNLTTGVAAVRTPLGSVAVQPGALGVRDAAGNTVLGTAIDVPVATADSADTDRHPASSDVAGQANTAAQPAQAAPGDLMSDINQSVAAAAPHMGLGMAVGALGGSVIGIALGCPFGIATGGTLMSLASAGTMTIPAIAASCVVGAVAVGGLGASLGGAAVAIPVGIAAGTQKFNQLQAQRARASANPGPSNPIAERSRCSGCPSGGRNTARITQSGAPSCETY</sequence>
<dbReference type="EMBL" id="PSZC01000009">
    <property type="protein sequence ID" value="PPJ37426.1"/>
    <property type="molecule type" value="Genomic_DNA"/>
</dbReference>
<evidence type="ECO:0000313" key="3">
    <source>
        <dbReference type="EMBL" id="PPJ37426.1"/>
    </source>
</evidence>
<protein>
    <submittedName>
        <fullName evidence="3">Uncharacterized protein</fullName>
    </submittedName>
</protein>
<organism evidence="3 4">
    <name type="scientific">Nocardia nova</name>
    <dbReference type="NCBI Taxonomy" id="37330"/>
    <lineage>
        <taxon>Bacteria</taxon>
        <taxon>Bacillati</taxon>
        <taxon>Actinomycetota</taxon>
        <taxon>Actinomycetes</taxon>
        <taxon>Mycobacteriales</taxon>
        <taxon>Nocardiaceae</taxon>
        <taxon>Nocardia</taxon>
    </lineage>
</organism>
<dbReference type="Proteomes" id="UP000239874">
    <property type="component" value="Unassembled WGS sequence"/>
</dbReference>
<feature type="compositionally biased region" description="Polar residues" evidence="1">
    <location>
        <begin position="257"/>
        <end position="274"/>
    </location>
</feature>
<dbReference type="RefSeq" id="WP_104376903.1">
    <property type="nucleotide sequence ID" value="NZ_PSZC01000009.1"/>
</dbReference>
<dbReference type="OrthoDB" id="4548145at2"/>
<evidence type="ECO:0000313" key="4">
    <source>
        <dbReference type="Proteomes" id="UP000239874"/>
    </source>
</evidence>
<dbReference type="AlphaFoldDB" id="A0A2S6AQG3"/>
<feature type="signal peptide" evidence="2">
    <location>
        <begin position="1"/>
        <end position="27"/>
    </location>
</feature>
<keyword evidence="2" id="KW-0732">Signal</keyword>
<comment type="caution">
    <text evidence="3">The sequence shown here is derived from an EMBL/GenBank/DDBJ whole genome shotgun (WGS) entry which is preliminary data.</text>
</comment>
<feature type="region of interest" description="Disordered" evidence="1">
    <location>
        <begin position="233"/>
        <end position="274"/>
    </location>
</feature>